<proteinExistence type="predicted"/>
<dbReference type="InterPro" id="IPR009057">
    <property type="entry name" value="Homeodomain-like_sf"/>
</dbReference>
<dbReference type="EMBL" id="JBHFQA010000005">
    <property type="protein sequence ID" value="KAL2099114.1"/>
    <property type="molecule type" value="Genomic_DNA"/>
</dbReference>
<dbReference type="PROSITE" id="PS50090">
    <property type="entry name" value="MYB_LIKE"/>
    <property type="match status" value="1"/>
</dbReference>
<name>A0ABD1KIY3_9TELE</name>
<feature type="compositionally biased region" description="Pro residues" evidence="1">
    <location>
        <begin position="178"/>
        <end position="187"/>
    </location>
</feature>
<accession>A0ABD1KIY3</accession>
<feature type="region of interest" description="Disordered" evidence="1">
    <location>
        <begin position="14"/>
        <end position="53"/>
    </location>
</feature>
<feature type="compositionally biased region" description="Polar residues" evidence="1">
    <location>
        <begin position="488"/>
        <end position="507"/>
    </location>
</feature>
<feature type="region of interest" description="Disordered" evidence="1">
    <location>
        <begin position="455"/>
        <end position="509"/>
    </location>
</feature>
<dbReference type="Gene3D" id="1.10.10.60">
    <property type="entry name" value="Homeodomain-like"/>
    <property type="match status" value="1"/>
</dbReference>
<feature type="region of interest" description="Disordered" evidence="1">
    <location>
        <begin position="266"/>
        <end position="315"/>
    </location>
</feature>
<keyword evidence="4" id="KW-1185">Reference proteome</keyword>
<feature type="region of interest" description="Disordered" evidence="1">
    <location>
        <begin position="862"/>
        <end position="905"/>
    </location>
</feature>
<dbReference type="Proteomes" id="UP001591681">
    <property type="component" value="Unassembled WGS sequence"/>
</dbReference>
<dbReference type="AlphaFoldDB" id="A0ABD1KIY3"/>
<feature type="region of interest" description="Disordered" evidence="1">
    <location>
        <begin position="167"/>
        <end position="192"/>
    </location>
</feature>
<feature type="compositionally biased region" description="Basic residues" evidence="1">
    <location>
        <begin position="805"/>
        <end position="818"/>
    </location>
</feature>
<dbReference type="PANTHER" id="PTHR16124:SF3">
    <property type="entry name" value="MIS18-BINDING PROTEIN 1"/>
    <property type="match status" value="1"/>
</dbReference>
<evidence type="ECO:0000256" key="1">
    <source>
        <dbReference type="SAM" id="MobiDB-lite"/>
    </source>
</evidence>
<feature type="compositionally biased region" description="Basic and acidic residues" evidence="1">
    <location>
        <begin position="471"/>
        <end position="484"/>
    </location>
</feature>
<feature type="compositionally biased region" description="Basic residues" evidence="1">
    <location>
        <begin position="770"/>
        <end position="779"/>
    </location>
</feature>
<feature type="region of interest" description="Disordered" evidence="1">
    <location>
        <begin position="546"/>
        <end position="831"/>
    </location>
</feature>
<evidence type="ECO:0000313" key="3">
    <source>
        <dbReference type="EMBL" id="KAL2099114.1"/>
    </source>
</evidence>
<dbReference type="SMART" id="SM00717">
    <property type="entry name" value="SANT"/>
    <property type="match status" value="1"/>
</dbReference>
<dbReference type="PANTHER" id="PTHR16124">
    <property type="entry name" value="MIS18-BINDING PROTEIN 1"/>
    <property type="match status" value="1"/>
</dbReference>
<dbReference type="InterPro" id="IPR039110">
    <property type="entry name" value="KNL2-like"/>
</dbReference>
<dbReference type="CDD" id="cd00167">
    <property type="entry name" value="SANT"/>
    <property type="match status" value="1"/>
</dbReference>
<dbReference type="InterPro" id="IPR001005">
    <property type="entry name" value="SANT/Myb"/>
</dbReference>
<feature type="compositionally biased region" description="Low complexity" evidence="1">
    <location>
        <begin position="625"/>
        <end position="644"/>
    </location>
</feature>
<feature type="compositionally biased region" description="Basic and acidic residues" evidence="1">
    <location>
        <begin position="819"/>
        <end position="831"/>
    </location>
</feature>
<feature type="compositionally biased region" description="Polar residues" evidence="1">
    <location>
        <begin position="285"/>
        <end position="296"/>
    </location>
</feature>
<dbReference type="InterPro" id="IPR015216">
    <property type="entry name" value="SANTA"/>
</dbReference>
<organism evidence="3 4">
    <name type="scientific">Coilia grayii</name>
    <name type="common">Gray's grenadier anchovy</name>
    <dbReference type="NCBI Taxonomy" id="363190"/>
    <lineage>
        <taxon>Eukaryota</taxon>
        <taxon>Metazoa</taxon>
        <taxon>Chordata</taxon>
        <taxon>Craniata</taxon>
        <taxon>Vertebrata</taxon>
        <taxon>Euteleostomi</taxon>
        <taxon>Actinopterygii</taxon>
        <taxon>Neopterygii</taxon>
        <taxon>Teleostei</taxon>
        <taxon>Clupei</taxon>
        <taxon>Clupeiformes</taxon>
        <taxon>Clupeoidei</taxon>
        <taxon>Engraulidae</taxon>
        <taxon>Coilinae</taxon>
        <taxon>Coilia</taxon>
    </lineage>
</organism>
<evidence type="ECO:0000259" key="2">
    <source>
        <dbReference type="PROSITE" id="PS50090"/>
    </source>
</evidence>
<sequence>MFLSPSKCNVYRANDPPGYGRLSRHPTPMNVYPSGKDSPKPKGNCHNGDRQPSLVSETLRGKTVLNSTAREDASPDFSCGLSYIGQNGRALCGDAFNYSSVSALKAAEFRQWESPVKVFARMKAKVSNQNTPRKSSVVREDLPPLHGFVQPHVNLQTMDIEQHPSSMEDTGALTISPPNSPGRPSPPEVNSGELDEELQGVQYNVNVIGRLQDRCLVSLERLPVMHSPAKIFAMMKKTSDVRPLKPTLLEQTQENRENVLAVEPSVDTSMDENDHIPNEEGTACSDGSVSDSQSEGISPAALPKSATEKHPFVPPRVCNPTELPCMDDSMLFGSPRLAIPQKKRAADSGIKVNSENHDPRTVEGIQLKDWVLRLSDDKLFVDGKRVDIKIPWHSNTIVERIESNVLKTVSGRTYILIGKMSTKYSSNLPTRFRKKFLYGFPKMWETYLQTYLKESKGSGKHKPEKAFVPTKRKELPHTKTKPEELLSPQFSNAATPASSQGNSQKVSRSGRVIKPPLEYWRGGRVILDLDLNVTVFQDYSVIQTPTTTARKESLQKRSTKKSTAARKESCPSTSSQDEAGEKLVRKAKSYQRSVRQPSGDRVPSQTRAKSPFAVPQPREQLPSESAQSLPRRSSRRSASTSPLAGEDQASPGVGDAQNKAGAHGMGTKRCSRSRQRTRASSNAVNPKQTPCAETTDPRQHQGPRLRSKSRSSSEDGRQTRQKRSPPAVDSQASSAKNKNKKQAMMASEPVATVASPLPLDTEQEVMGPPKTKRRARGQKNKSLFVDDSAAEVFSDCASDCDSNSQRKRPSSKRGAKKVTTKELYDHNKWTDEELQKLHDAVRSASGSEPTYTPAFWVSVASKVGSRSPEECQEQYSGQKHTRPRAGKPKKKNGTKEETGKEIPQITSKVGTLKRMQQIRNVLAHLPKDGYDDAFFSSPLQKRRKKFTEGEEDDPLGQPLTPKTPTSGGFVGIETPKCLHISPTMFSSINRYSSAHTLCCSQPGLHKIMRWCYITLQTQVLKYNIHW</sequence>
<evidence type="ECO:0000313" key="4">
    <source>
        <dbReference type="Proteomes" id="UP001591681"/>
    </source>
</evidence>
<feature type="region of interest" description="Disordered" evidence="1">
    <location>
        <begin position="943"/>
        <end position="967"/>
    </location>
</feature>
<dbReference type="Pfam" id="PF09133">
    <property type="entry name" value="SANTA"/>
    <property type="match status" value="1"/>
</dbReference>
<gene>
    <name evidence="3" type="ORF">ACEWY4_005594</name>
</gene>
<feature type="compositionally biased region" description="Low complexity" evidence="1">
    <location>
        <begin position="730"/>
        <end position="747"/>
    </location>
</feature>
<feature type="compositionally biased region" description="Basic residues" evidence="1">
    <location>
        <begin position="879"/>
        <end position="892"/>
    </location>
</feature>
<reference evidence="3 4" key="1">
    <citation type="submission" date="2024-09" db="EMBL/GenBank/DDBJ databases">
        <title>A chromosome-level genome assembly of Gray's grenadier anchovy, Coilia grayii.</title>
        <authorList>
            <person name="Fu Z."/>
        </authorList>
    </citation>
    <scope>NUCLEOTIDE SEQUENCE [LARGE SCALE GENOMIC DNA]</scope>
    <source>
        <strain evidence="3">G4</strain>
        <tissue evidence="3">Muscle</tissue>
    </source>
</reference>
<comment type="caution">
    <text evidence="3">The sequence shown here is derived from an EMBL/GenBank/DDBJ whole genome shotgun (WGS) entry which is preliminary data.</text>
</comment>
<feature type="compositionally biased region" description="Polar residues" evidence="1">
    <location>
        <begin position="678"/>
        <end position="692"/>
    </location>
</feature>
<feature type="domain" description="Myb-like" evidence="2">
    <location>
        <begin position="821"/>
        <end position="875"/>
    </location>
</feature>
<protein>
    <recommendedName>
        <fullName evidence="2">Myb-like domain-containing protein</fullName>
    </recommendedName>
</protein>
<dbReference type="SUPFAM" id="SSF46689">
    <property type="entry name" value="Homeodomain-like"/>
    <property type="match status" value="1"/>
</dbReference>